<sequence length="267" mass="29547">MPMGDIADEYEKNQMPATDSLSGSSYTLNFKDGRVVEYELRDPETLEWTVTAGSDEGVGGQAAYTATKPRDDIYFVDHMRDDAPRTSTSLVLDLNRGIATSVTASIPASKSEMPQLLLENANEGKSLSAGDVAFDCATIGQPFTEGSAVHERTDDLTGKRMRYTYSDNSVYEHIYLNEERYVWHCLRGEERGLAEASPCSYYEIADGLYMIVWEEVVLPVIGVVLIDFHAMKTTGKMLCDDKNDFEGVVNIPMGAHAEQLNVTPTLD</sequence>
<evidence type="ECO:0000259" key="3">
    <source>
        <dbReference type="Pfam" id="PF17409"/>
    </source>
</evidence>
<evidence type="ECO:0000259" key="2">
    <source>
        <dbReference type="Pfam" id="PF10703"/>
    </source>
</evidence>
<name>A0A830GDU5_9EURY</name>
<feature type="domain" description="Molybdenum cofactor biosynthesis protein F N-terminal" evidence="2">
    <location>
        <begin position="2"/>
        <end position="107"/>
    </location>
</feature>
<protein>
    <submittedName>
        <fullName evidence="4">Molybdenum cofactor biosynthesis protein F</fullName>
    </submittedName>
</protein>
<evidence type="ECO:0000313" key="4">
    <source>
        <dbReference type="EMBL" id="GGN22029.1"/>
    </source>
</evidence>
<dbReference type="InterPro" id="IPR024724">
    <property type="entry name" value="MoaF_N"/>
</dbReference>
<gene>
    <name evidence="4" type="ORF">GCM10009021_24300</name>
</gene>
<dbReference type="InterPro" id="IPR035348">
    <property type="entry name" value="MoaF_C"/>
</dbReference>
<keyword evidence="5" id="KW-1185">Reference proteome</keyword>
<proteinExistence type="predicted"/>
<organism evidence="4 5">
    <name type="scientific">Halarchaeum nitratireducens</name>
    <dbReference type="NCBI Taxonomy" id="489913"/>
    <lineage>
        <taxon>Archaea</taxon>
        <taxon>Methanobacteriati</taxon>
        <taxon>Methanobacteriota</taxon>
        <taxon>Stenosarchaea group</taxon>
        <taxon>Halobacteria</taxon>
        <taxon>Halobacteriales</taxon>
        <taxon>Halobacteriaceae</taxon>
    </lineage>
</organism>
<accession>A0A830GDU5</accession>
<evidence type="ECO:0000256" key="1">
    <source>
        <dbReference type="SAM" id="MobiDB-lite"/>
    </source>
</evidence>
<feature type="region of interest" description="Disordered" evidence="1">
    <location>
        <begin position="1"/>
        <end position="22"/>
    </location>
</feature>
<comment type="caution">
    <text evidence="4">The sequence shown here is derived from an EMBL/GenBank/DDBJ whole genome shotgun (WGS) entry which is preliminary data.</text>
</comment>
<dbReference type="AlphaFoldDB" id="A0A830GDU5"/>
<feature type="domain" description="MoaF C-terminal" evidence="3">
    <location>
        <begin position="150"/>
        <end position="262"/>
    </location>
</feature>
<reference evidence="4 5" key="1">
    <citation type="journal article" date="2019" name="Int. J. Syst. Evol. Microbiol.">
        <title>The Global Catalogue of Microorganisms (GCM) 10K type strain sequencing project: providing services to taxonomists for standard genome sequencing and annotation.</title>
        <authorList>
            <consortium name="The Broad Institute Genomics Platform"/>
            <consortium name="The Broad Institute Genome Sequencing Center for Infectious Disease"/>
            <person name="Wu L."/>
            <person name="Ma J."/>
        </authorList>
    </citation>
    <scope>NUCLEOTIDE SEQUENCE [LARGE SCALE GENOMIC DNA]</scope>
    <source>
        <strain evidence="4 5">JCM 16331</strain>
    </source>
</reference>
<dbReference type="EMBL" id="BMOQ01000006">
    <property type="protein sequence ID" value="GGN22029.1"/>
    <property type="molecule type" value="Genomic_DNA"/>
</dbReference>
<dbReference type="Pfam" id="PF10703">
    <property type="entry name" value="MoaF"/>
    <property type="match status" value="1"/>
</dbReference>
<dbReference type="InterPro" id="IPR012674">
    <property type="entry name" value="Calycin"/>
</dbReference>
<dbReference type="Proteomes" id="UP000608850">
    <property type="component" value="Unassembled WGS sequence"/>
</dbReference>
<evidence type="ECO:0000313" key="5">
    <source>
        <dbReference type="Proteomes" id="UP000608850"/>
    </source>
</evidence>
<dbReference type="Gene3D" id="2.40.128.20">
    <property type="match status" value="2"/>
</dbReference>
<dbReference type="Pfam" id="PF17409">
    <property type="entry name" value="MoaF_C"/>
    <property type="match status" value="1"/>
</dbReference>